<gene>
    <name evidence="2" type="ORF">O9G_002195</name>
</gene>
<dbReference type="InterPro" id="IPR016135">
    <property type="entry name" value="UBQ-conjugating_enzyme/RWD"/>
</dbReference>
<dbReference type="Proteomes" id="UP000030755">
    <property type="component" value="Unassembled WGS sequence"/>
</dbReference>
<protein>
    <recommendedName>
        <fullName evidence="1">UBC core domain-containing protein</fullName>
    </recommendedName>
</protein>
<evidence type="ECO:0000259" key="1">
    <source>
        <dbReference type="PROSITE" id="PS50127"/>
    </source>
</evidence>
<keyword evidence="3" id="KW-1185">Reference proteome</keyword>
<sequence>MLYSDGVFELEVIFEERFDSIAPHVRYMTIPFHPNSNTNSLIQLVNPDTGQLTCSMLSENNWLEGTSMSFLLSELSRLLHEPELEYSCNNEALQLFLESPHYYNQLAGDCAVMSVRAREKELNDANIIIKQVDQIIRKEKKIMISYTDYYKSWIMLATSSNNSPESHECITDTTAVMDSLIQSVWNKKARNISKKQSKKENDTQISKSRSLKDDIMITKNNQPLGELKNLEVMNISNILKDSLKNLQTATSQISLKSLSKSQLLSNDNVNLEETNDEHKKDEEDDLEREVDELIEWTSSLDLQTI</sequence>
<feature type="domain" description="UBC core" evidence="1">
    <location>
        <begin position="1"/>
        <end position="116"/>
    </location>
</feature>
<evidence type="ECO:0000313" key="2">
    <source>
        <dbReference type="EMBL" id="EPZ32355.1"/>
    </source>
</evidence>
<dbReference type="PROSITE" id="PS50127">
    <property type="entry name" value="UBC_2"/>
    <property type="match status" value="1"/>
</dbReference>
<name>A0A075AQC3_ROZAC</name>
<dbReference type="HOGENOM" id="CLU_912621_0_0_1"/>
<dbReference type="Pfam" id="PF00179">
    <property type="entry name" value="UQ_con"/>
    <property type="match status" value="1"/>
</dbReference>
<dbReference type="Gene3D" id="3.10.110.10">
    <property type="entry name" value="Ubiquitin Conjugating Enzyme"/>
    <property type="match status" value="1"/>
</dbReference>
<dbReference type="STRING" id="988480.A0A075AQC3"/>
<evidence type="ECO:0000313" key="3">
    <source>
        <dbReference type="Proteomes" id="UP000030755"/>
    </source>
</evidence>
<dbReference type="EMBL" id="KE561158">
    <property type="protein sequence ID" value="EPZ32355.1"/>
    <property type="molecule type" value="Genomic_DNA"/>
</dbReference>
<proteinExistence type="predicted"/>
<dbReference type="AlphaFoldDB" id="A0A075AQC3"/>
<organism evidence="2 3">
    <name type="scientific">Rozella allomycis (strain CSF55)</name>
    <dbReference type="NCBI Taxonomy" id="988480"/>
    <lineage>
        <taxon>Eukaryota</taxon>
        <taxon>Fungi</taxon>
        <taxon>Fungi incertae sedis</taxon>
        <taxon>Cryptomycota</taxon>
        <taxon>Cryptomycota incertae sedis</taxon>
        <taxon>Rozella</taxon>
    </lineage>
</organism>
<dbReference type="SUPFAM" id="SSF54495">
    <property type="entry name" value="UBC-like"/>
    <property type="match status" value="1"/>
</dbReference>
<accession>A0A075AQC3</accession>
<reference evidence="2 3" key="1">
    <citation type="journal article" date="2013" name="Curr. Biol.">
        <title>Shared signatures of parasitism and phylogenomics unite Cryptomycota and microsporidia.</title>
        <authorList>
            <person name="James T.Y."/>
            <person name="Pelin A."/>
            <person name="Bonen L."/>
            <person name="Ahrendt S."/>
            <person name="Sain D."/>
            <person name="Corradi N."/>
            <person name="Stajich J.E."/>
        </authorList>
    </citation>
    <scope>NUCLEOTIDE SEQUENCE [LARGE SCALE GENOMIC DNA]</scope>
    <source>
        <strain evidence="2 3">CSF55</strain>
    </source>
</reference>
<dbReference type="InterPro" id="IPR000608">
    <property type="entry name" value="UBC"/>
</dbReference>